<proteinExistence type="predicted"/>
<gene>
    <name evidence="1" type="ORF">RISK_000042</name>
</gene>
<reference evidence="1" key="1">
    <citation type="submission" date="2015-05" db="EMBL/GenBank/DDBJ databases">
        <title>Permanent draft genome of Rhodopirellula islandicus K833.</title>
        <authorList>
            <person name="Kizina J."/>
            <person name="Richter M."/>
            <person name="Glockner F.O."/>
            <person name="Harder J."/>
        </authorList>
    </citation>
    <scope>NUCLEOTIDE SEQUENCE [LARGE SCALE GENOMIC DNA]</scope>
    <source>
        <strain evidence="1">K833</strain>
    </source>
</reference>
<evidence type="ECO:0000313" key="2">
    <source>
        <dbReference type="Proteomes" id="UP000036367"/>
    </source>
</evidence>
<accession>A0A0J1BN13</accession>
<protein>
    <submittedName>
        <fullName evidence="1">Uncharacterized protein</fullName>
    </submittedName>
</protein>
<evidence type="ECO:0000313" key="1">
    <source>
        <dbReference type="EMBL" id="KLU07863.1"/>
    </source>
</evidence>
<comment type="caution">
    <text evidence="1">The sequence shown here is derived from an EMBL/GenBank/DDBJ whole genome shotgun (WGS) entry which is preliminary data.</text>
</comment>
<dbReference type="STRING" id="595434.RISK_000042"/>
<dbReference type="Proteomes" id="UP000036367">
    <property type="component" value="Unassembled WGS sequence"/>
</dbReference>
<dbReference type="AlphaFoldDB" id="A0A0J1BN13"/>
<sequence>MTTGESDAQGRGKEQASTIQGKNIQGLKYFDMLLPLLEQLLGEKCGRRSKKGTGVFSGKLSLNQ</sequence>
<keyword evidence="2" id="KW-1185">Reference proteome</keyword>
<dbReference type="EMBL" id="LECT01000001">
    <property type="protein sequence ID" value="KLU07863.1"/>
    <property type="molecule type" value="Genomic_DNA"/>
</dbReference>
<organism evidence="1 2">
    <name type="scientific">Rhodopirellula islandica</name>
    <dbReference type="NCBI Taxonomy" id="595434"/>
    <lineage>
        <taxon>Bacteria</taxon>
        <taxon>Pseudomonadati</taxon>
        <taxon>Planctomycetota</taxon>
        <taxon>Planctomycetia</taxon>
        <taxon>Pirellulales</taxon>
        <taxon>Pirellulaceae</taxon>
        <taxon>Rhodopirellula</taxon>
    </lineage>
</organism>
<dbReference type="PATRIC" id="fig|595434.4.peg.41"/>
<name>A0A0J1BN13_RHOIS</name>